<dbReference type="InterPro" id="IPR015422">
    <property type="entry name" value="PyrdxlP-dep_Trfase_small"/>
</dbReference>
<comment type="cofactor">
    <cofactor evidence="12">
        <name>pyridoxal 5'-phosphate</name>
        <dbReference type="ChEBI" id="CHEBI:597326"/>
    </cofactor>
    <text evidence="12">Binds 1 pyridoxal phosphate per subunit.</text>
</comment>
<feature type="modified residue" description="N6-(pyridoxal phosphate)lysine" evidence="12">
    <location>
        <position position="196"/>
    </location>
</feature>
<evidence type="ECO:0000256" key="7">
    <source>
        <dbReference type="ARBA" id="ARBA00022898"/>
    </source>
</evidence>
<evidence type="ECO:0000256" key="1">
    <source>
        <dbReference type="ARBA" id="ARBA00004915"/>
    </source>
</evidence>
<protein>
    <recommendedName>
        <fullName evidence="12">Phosphoserine aminotransferase</fullName>
        <ecNumber evidence="12">2.6.1.52</ecNumber>
    </recommendedName>
    <alternativeName>
        <fullName evidence="12">Phosphohydroxythreonine aminotransferase</fullName>
        <shortName evidence="12">PSAT</shortName>
    </alternativeName>
</protein>
<feature type="binding site" evidence="12">
    <location>
        <position position="172"/>
    </location>
    <ligand>
        <name>pyridoxal 5'-phosphate</name>
        <dbReference type="ChEBI" id="CHEBI:597326"/>
    </ligand>
</feature>
<dbReference type="Gene3D" id="3.40.640.10">
    <property type="entry name" value="Type I PLP-dependent aspartate aminotransferase-like (Major domain)"/>
    <property type="match status" value="1"/>
</dbReference>
<dbReference type="InterPro" id="IPR020578">
    <property type="entry name" value="Aminotrans_V_PyrdxlP_BS"/>
</dbReference>
<dbReference type="InterPro" id="IPR022278">
    <property type="entry name" value="Pser_aminoTfrase"/>
</dbReference>
<keyword evidence="6 12" id="KW-0808">Transferase</keyword>
<dbReference type="Pfam" id="PF00266">
    <property type="entry name" value="Aminotran_5"/>
    <property type="match status" value="1"/>
</dbReference>
<comment type="subcellular location">
    <subcellularLocation>
        <location evidence="12">Cytoplasm</location>
    </subcellularLocation>
</comment>
<keyword evidence="9 12" id="KW-0718">Serine biosynthesis</keyword>
<dbReference type="PANTHER" id="PTHR43247">
    <property type="entry name" value="PHOSPHOSERINE AMINOTRANSFERASE"/>
    <property type="match status" value="1"/>
</dbReference>
<dbReference type="NCBIfam" id="NF003764">
    <property type="entry name" value="PRK05355.1"/>
    <property type="match status" value="1"/>
</dbReference>
<keyword evidence="8 12" id="KW-0664">Pyridoxine biosynthesis</keyword>
<accession>A0A1V3A225</accession>
<evidence type="ECO:0000313" key="16">
    <source>
        <dbReference type="Proteomes" id="UP000189177"/>
    </source>
</evidence>
<evidence type="ECO:0000256" key="4">
    <source>
        <dbReference type="ARBA" id="ARBA00022576"/>
    </source>
</evidence>
<dbReference type="GO" id="GO:0006564">
    <property type="term" value="P:L-serine biosynthetic process"/>
    <property type="evidence" value="ECO:0007669"/>
    <property type="project" value="UniProtKB-UniRule"/>
</dbReference>
<dbReference type="GO" id="GO:0030170">
    <property type="term" value="F:pyridoxal phosphate binding"/>
    <property type="evidence" value="ECO:0007669"/>
    <property type="project" value="UniProtKB-UniRule"/>
</dbReference>
<keyword evidence="5 12" id="KW-0028">Amino-acid biosynthesis</keyword>
<comment type="catalytic activity">
    <reaction evidence="10 12">
        <text>4-(phosphooxy)-L-threonine + 2-oxoglutarate = (R)-3-hydroxy-2-oxo-4-phosphooxybutanoate + L-glutamate</text>
        <dbReference type="Rhea" id="RHEA:16573"/>
        <dbReference type="ChEBI" id="CHEBI:16810"/>
        <dbReference type="ChEBI" id="CHEBI:29985"/>
        <dbReference type="ChEBI" id="CHEBI:58452"/>
        <dbReference type="ChEBI" id="CHEBI:58538"/>
        <dbReference type="EC" id="2.6.1.52"/>
    </reaction>
</comment>
<dbReference type="AlphaFoldDB" id="A0A1V3A225"/>
<evidence type="ECO:0000259" key="14">
    <source>
        <dbReference type="Pfam" id="PF00266"/>
    </source>
</evidence>
<keyword evidence="7 12" id="KW-0663">Pyridoxal phosphate</keyword>
<evidence type="ECO:0000256" key="3">
    <source>
        <dbReference type="ARBA" id="ARBA00006904"/>
    </source>
</evidence>
<dbReference type="FunFam" id="3.90.1150.10:FF:000006">
    <property type="entry name" value="Phosphoserine aminotransferase"/>
    <property type="match status" value="1"/>
</dbReference>
<comment type="function">
    <text evidence="12">Catalyzes the reversible conversion of 3-phosphohydroxypyruvate to phosphoserine and of 3-hydroxy-2-oxo-4-phosphonooxybutanoate to phosphohydroxythreonine.</text>
</comment>
<dbReference type="UniPathway" id="UPA00244">
    <property type="reaction ID" value="UER00311"/>
</dbReference>
<dbReference type="NCBIfam" id="TIGR01364">
    <property type="entry name" value="serC_1"/>
    <property type="match status" value="1"/>
</dbReference>
<dbReference type="InterPro" id="IPR015424">
    <property type="entry name" value="PyrdxlP-dep_Trfase"/>
</dbReference>
<evidence type="ECO:0000256" key="13">
    <source>
        <dbReference type="RuleBase" id="RU004505"/>
    </source>
</evidence>
<dbReference type="RefSeq" id="WP_018945974.1">
    <property type="nucleotide sequence ID" value="NZ_MUZR01000003.1"/>
</dbReference>
<dbReference type="OrthoDB" id="9809412at2"/>
<comment type="pathway">
    <text evidence="2 12 13">Amino-acid biosynthesis; L-serine biosynthesis; L-serine from 3-phospho-D-glycerate: step 2/3.</text>
</comment>
<organism evidence="15 16">
    <name type="scientific">Thioalkalivibrio halophilus</name>
    <dbReference type="NCBI Taxonomy" id="252474"/>
    <lineage>
        <taxon>Bacteria</taxon>
        <taxon>Pseudomonadati</taxon>
        <taxon>Pseudomonadota</taxon>
        <taxon>Gammaproteobacteria</taxon>
        <taxon>Chromatiales</taxon>
        <taxon>Ectothiorhodospiraceae</taxon>
        <taxon>Thioalkalivibrio</taxon>
    </lineage>
</organism>
<evidence type="ECO:0000256" key="10">
    <source>
        <dbReference type="ARBA" id="ARBA00047630"/>
    </source>
</evidence>
<feature type="binding site" evidence="12">
    <location>
        <position position="195"/>
    </location>
    <ligand>
        <name>pyridoxal 5'-phosphate</name>
        <dbReference type="ChEBI" id="CHEBI:597326"/>
    </ligand>
</feature>
<evidence type="ECO:0000256" key="9">
    <source>
        <dbReference type="ARBA" id="ARBA00023299"/>
    </source>
</evidence>
<feature type="binding site" evidence="12">
    <location>
        <position position="102"/>
    </location>
    <ligand>
        <name>pyridoxal 5'-phosphate</name>
        <dbReference type="ChEBI" id="CHEBI:597326"/>
    </ligand>
</feature>
<proteinExistence type="inferred from homology"/>
<feature type="domain" description="Aminotransferase class V" evidence="14">
    <location>
        <begin position="4"/>
        <end position="348"/>
    </location>
</feature>
<dbReference type="EMBL" id="MUZR01000003">
    <property type="protein sequence ID" value="OOC11386.1"/>
    <property type="molecule type" value="Genomic_DNA"/>
</dbReference>
<keyword evidence="12" id="KW-0963">Cytoplasm</keyword>
<comment type="pathway">
    <text evidence="1 12">Cofactor biosynthesis; pyridoxine 5'-phosphate biosynthesis; pyridoxine 5'-phosphate from D-erythrose 4-phosphate: step 3/5.</text>
</comment>
<evidence type="ECO:0000256" key="12">
    <source>
        <dbReference type="HAMAP-Rule" id="MF_00160"/>
    </source>
</evidence>
<evidence type="ECO:0000256" key="2">
    <source>
        <dbReference type="ARBA" id="ARBA00005099"/>
    </source>
</evidence>
<dbReference type="Gene3D" id="3.90.1150.10">
    <property type="entry name" value="Aspartate Aminotransferase, domain 1"/>
    <property type="match status" value="1"/>
</dbReference>
<dbReference type="PANTHER" id="PTHR43247:SF1">
    <property type="entry name" value="PHOSPHOSERINE AMINOTRANSFERASE"/>
    <property type="match status" value="1"/>
</dbReference>
<comment type="caution">
    <text evidence="15">The sequence shown here is derived from an EMBL/GenBank/DDBJ whole genome shotgun (WGS) entry which is preliminary data.</text>
</comment>
<evidence type="ECO:0000256" key="6">
    <source>
        <dbReference type="ARBA" id="ARBA00022679"/>
    </source>
</evidence>
<dbReference type="FunFam" id="3.40.640.10:FF:000010">
    <property type="entry name" value="Phosphoserine aminotransferase"/>
    <property type="match status" value="1"/>
</dbReference>
<dbReference type="InterPro" id="IPR000192">
    <property type="entry name" value="Aminotrans_V_dom"/>
</dbReference>
<comment type="similarity">
    <text evidence="3 12">Belongs to the class-V pyridoxal-phosphate-dependent aminotransferase family. SerC subfamily.</text>
</comment>
<keyword evidence="4 12" id="KW-0032">Aminotransferase</keyword>
<dbReference type="STRING" id="252474.B1A74_01035"/>
<dbReference type="PROSITE" id="PS00595">
    <property type="entry name" value="AA_TRANSFER_CLASS_5"/>
    <property type="match status" value="1"/>
</dbReference>
<dbReference type="InterPro" id="IPR015421">
    <property type="entry name" value="PyrdxlP-dep_Trfase_major"/>
</dbReference>
<feature type="binding site" evidence="12">
    <location>
        <begin position="237"/>
        <end position="238"/>
    </location>
    <ligand>
        <name>pyridoxal 5'-phosphate</name>
        <dbReference type="ChEBI" id="CHEBI:597326"/>
    </ligand>
</feature>
<dbReference type="PIRSF" id="PIRSF000525">
    <property type="entry name" value="SerC"/>
    <property type="match status" value="1"/>
</dbReference>
<comment type="catalytic activity">
    <reaction evidence="11 12 13">
        <text>O-phospho-L-serine + 2-oxoglutarate = 3-phosphooxypyruvate + L-glutamate</text>
        <dbReference type="Rhea" id="RHEA:14329"/>
        <dbReference type="ChEBI" id="CHEBI:16810"/>
        <dbReference type="ChEBI" id="CHEBI:18110"/>
        <dbReference type="ChEBI" id="CHEBI:29985"/>
        <dbReference type="ChEBI" id="CHEBI:57524"/>
        <dbReference type="EC" id="2.6.1.52"/>
    </reaction>
</comment>
<evidence type="ECO:0000256" key="8">
    <source>
        <dbReference type="ARBA" id="ARBA00023096"/>
    </source>
</evidence>
<dbReference type="UniPathway" id="UPA00135">
    <property type="reaction ID" value="UER00197"/>
</dbReference>
<name>A0A1V3A225_9GAMM</name>
<comment type="subunit">
    <text evidence="12">Homodimer.</text>
</comment>
<evidence type="ECO:0000313" key="15">
    <source>
        <dbReference type="EMBL" id="OOC11386.1"/>
    </source>
</evidence>
<dbReference type="SUPFAM" id="SSF53383">
    <property type="entry name" value="PLP-dependent transferases"/>
    <property type="match status" value="1"/>
</dbReference>
<dbReference type="CDD" id="cd00611">
    <property type="entry name" value="PSAT_like"/>
    <property type="match status" value="1"/>
</dbReference>
<dbReference type="GO" id="GO:0004648">
    <property type="term" value="F:O-phospho-L-serine:2-oxoglutarate aminotransferase activity"/>
    <property type="evidence" value="ECO:0007669"/>
    <property type="project" value="UniProtKB-UniRule"/>
</dbReference>
<keyword evidence="16" id="KW-1185">Reference proteome</keyword>
<comment type="caution">
    <text evidence="12">Lacks conserved residue(s) required for the propagation of feature annotation.</text>
</comment>
<feature type="binding site" evidence="12">
    <location>
        <position position="42"/>
    </location>
    <ligand>
        <name>L-glutamate</name>
        <dbReference type="ChEBI" id="CHEBI:29985"/>
    </ligand>
</feature>
<feature type="binding site" evidence="12">
    <location>
        <begin position="76"/>
        <end position="77"/>
    </location>
    <ligand>
        <name>pyridoxal 5'-phosphate</name>
        <dbReference type="ChEBI" id="CHEBI:597326"/>
    </ligand>
</feature>
<sequence>MSRIWNFSAGPAALPQAVLERARDEMLDFHGTGMSVMEMSHRGKPFMEVAEKAEADLRKLMGIPDDYAVLFLQGGATGQFSAIPMNLQPGGQPMDYIDTGAWSGKAIKEAQKVGPVNIVASSQAEGYASIPERSTWKLDPNAAYVHYTPNETIGGVEFHEVPDVGDKPLVADMSSTILSRPIDVSKFGVIYAGAQKNIGPAGVTVVIVRKDLLEREKGQVPAVLDWKLQADNDSMYNTPPTFGWYFAGLVFEWLLEQGGLEKMAEINQRKADKLYRFIDNSAFYRNPVEPSARSWMNVPFILADDSLDGPFLKEADAAGLSSLKGHRSVGGMRASIYNAVPEEAVDALIEFMADFEERHA</sequence>
<dbReference type="GO" id="GO:0008615">
    <property type="term" value="P:pyridoxine biosynthetic process"/>
    <property type="evidence" value="ECO:0007669"/>
    <property type="project" value="UniProtKB-UniRule"/>
</dbReference>
<dbReference type="GO" id="GO:0005737">
    <property type="term" value="C:cytoplasm"/>
    <property type="evidence" value="ECO:0007669"/>
    <property type="project" value="UniProtKB-SubCell"/>
</dbReference>
<evidence type="ECO:0000256" key="11">
    <source>
        <dbReference type="ARBA" id="ARBA00049007"/>
    </source>
</evidence>
<dbReference type="EC" id="2.6.1.52" evidence="12"/>
<gene>
    <name evidence="12" type="primary">serC</name>
    <name evidence="15" type="ORF">B1A74_01035</name>
</gene>
<feature type="binding site" evidence="12">
    <location>
        <position position="152"/>
    </location>
    <ligand>
        <name>pyridoxal 5'-phosphate</name>
        <dbReference type="ChEBI" id="CHEBI:597326"/>
    </ligand>
</feature>
<reference evidence="15 16" key="1">
    <citation type="submission" date="2017-02" db="EMBL/GenBank/DDBJ databases">
        <title>Genomic diversity within the haloalkaliphilic genus Thioalkalivibrio.</title>
        <authorList>
            <person name="Ahn A.-C."/>
            <person name="Meier-Kolthoff J."/>
            <person name="Overmars L."/>
            <person name="Richter M."/>
            <person name="Woyke T."/>
            <person name="Sorokin D.Y."/>
            <person name="Muyzer G."/>
        </authorList>
    </citation>
    <scope>NUCLEOTIDE SEQUENCE [LARGE SCALE GENOMIC DNA]</scope>
    <source>
        <strain evidence="15 16">HL17</strain>
    </source>
</reference>
<evidence type="ECO:0000256" key="5">
    <source>
        <dbReference type="ARBA" id="ARBA00022605"/>
    </source>
</evidence>
<dbReference type="Proteomes" id="UP000189177">
    <property type="component" value="Unassembled WGS sequence"/>
</dbReference>
<dbReference type="HAMAP" id="MF_00160">
    <property type="entry name" value="SerC_aminotrans_5"/>
    <property type="match status" value="1"/>
</dbReference>